<dbReference type="SUPFAM" id="SSF51569">
    <property type="entry name" value="Aldolase"/>
    <property type="match status" value="1"/>
</dbReference>
<feature type="domain" description="Pyruvate carboxyltransferase" evidence="4">
    <location>
        <begin position="6"/>
        <end position="80"/>
    </location>
</feature>
<dbReference type="InterPro" id="IPR000891">
    <property type="entry name" value="PYR_CT"/>
</dbReference>
<reference evidence="5 6" key="1">
    <citation type="submission" date="2018-12" db="EMBL/GenBank/DDBJ databases">
        <authorList>
            <consortium name="Pathogen Informatics"/>
        </authorList>
    </citation>
    <scope>NUCLEOTIDE SEQUENCE [LARGE SCALE GENOMIC DNA]</scope>
    <source>
        <strain evidence="5 6">NCTC10297</strain>
    </source>
</reference>
<evidence type="ECO:0000313" key="5">
    <source>
        <dbReference type="EMBL" id="VEG13884.1"/>
    </source>
</evidence>
<sequence length="81" mass="8901">MKVLPKNINCSINDSLLKFQEILKLAKTDGVRVRGYISCMTDCPYEGKISSVAVAEIYAKLIDMGRYEISLGETLGTATPD</sequence>
<dbReference type="AlphaFoldDB" id="A0A3S4R6I3"/>
<dbReference type="GO" id="GO:0046872">
    <property type="term" value="F:metal ion binding"/>
    <property type="evidence" value="ECO:0007669"/>
    <property type="project" value="UniProtKB-KW"/>
</dbReference>
<proteinExistence type="inferred from homology"/>
<evidence type="ECO:0000256" key="2">
    <source>
        <dbReference type="ARBA" id="ARBA00022723"/>
    </source>
</evidence>
<accession>A0A3S4R6I3</accession>
<evidence type="ECO:0000313" key="6">
    <source>
        <dbReference type="Proteomes" id="UP000274100"/>
    </source>
</evidence>
<protein>
    <submittedName>
        <fullName evidence="5">Hydroxymethylglutaryl-CoA lyase yngG</fullName>
        <ecNumber evidence="5">4.1.3.4</ecNumber>
    </submittedName>
</protein>
<dbReference type="PANTHER" id="PTHR42738:SF7">
    <property type="entry name" value="HYDROXYMETHYLGLUTARYL-COA LYASE"/>
    <property type="match status" value="1"/>
</dbReference>
<dbReference type="InterPro" id="IPR013785">
    <property type="entry name" value="Aldolase_TIM"/>
</dbReference>
<dbReference type="GO" id="GO:0006552">
    <property type="term" value="P:L-leucine catabolic process"/>
    <property type="evidence" value="ECO:0007669"/>
    <property type="project" value="TreeGrafter"/>
</dbReference>
<evidence type="ECO:0000256" key="3">
    <source>
        <dbReference type="ARBA" id="ARBA00023239"/>
    </source>
</evidence>
<dbReference type="Gene3D" id="3.20.20.70">
    <property type="entry name" value="Aldolase class I"/>
    <property type="match status" value="1"/>
</dbReference>
<keyword evidence="3 5" id="KW-0456">Lyase</keyword>
<gene>
    <name evidence="5" type="primary">yngG</name>
    <name evidence="5" type="ORF">NCTC10297_01858</name>
</gene>
<evidence type="ECO:0000256" key="1">
    <source>
        <dbReference type="ARBA" id="ARBA00009405"/>
    </source>
</evidence>
<dbReference type="EMBL" id="LR134343">
    <property type="protein sequence ID" value="VEG13884.1"/>
    <property type="molecule type" value="Genomic_DNA"/>
</dbReference>
<dbReference type="GO" id="GO:0004419">
    <property type="term" value="F:hydroxymethylglutaryl-CoA lyase activity"/>
    <property type="evidence" value="ECO:0007669"/>
    <property type="project" value="UniProtKB-EC"/>
</dbReference>
<keyword evidence="2" id="KW-0479">Metal-binding</keyword>
<evidence type="ECO:0000259" key="4">
    <source>
        <dbReference type="Pfam" id="PF00682"/>
    </source>
</evidence>
<comment type="similarity">
    <text evidence="1">Belongs to the HMG-CoA lyase family.</text>
</comment>
<dbReference type="GO" id="GO:0046951">
    <property type="term" value="P:ketone body biosynthetic process"/>
    <property type="evidence" value="ECO:0007669"/>
    <property type="project" value="TreeGrafter"/>
</dbReference>
<dbReference type="PANTHER" id="PTHR42738">
    <property type="entry name" value="HYDROXYMETHYLGLUTARYL-COA LYASE"/>
    <property type="match status" value="1"/>
</dbReference>
<organism evidence="5 6">
    <name type="scientific">Moraxella cuniculi</name>
    <dbReference type="NCBI Taxonomy" id="34061"/>
    <lineage>
        <taxon>Bacteria</taxon>
        <taxon>Pseudomonadati</taxon>
        <taxon>Pseudomonadota</taxon>
        <taxon>Gammaproteobacteria</taxon>
        <taxon>Moraxellales</taxon>
        <taxon>Moraxellaceae</taxon>
        <taxon>Moraxella</taxon>
    </lineage>
</organism>
<dbReference type="Pfam" id="PF00682">
    <property type="entry name" value="HMGL-like"/>
    <property type="match status" value="1"/>
</dbReference>
<dbReference type="InterPro" id="IPR043594">
    <property type="entry name" value="HMGL"/>
</dbReference>
<dbReference type="KEGG" id="mcun:NCTC10297_01858"/>
<name>A0A3S4R6I3_9GAMM</name>
<dbReference type="Proteomes" id="UP000274100">
    <property type="component" value="Chromosome"/>
</dbReference>
<dbReference type="EC" id="4.1.3.4" evidence="5"/>